<accession>A0A518B432</accession>
<dbReference type="Proteomes" id="UP000317093">
    <property type="component" value="Chromosome"/>
</dbReference>
<dbReference type="PANTHER" id="PTHR43861">
    <property type="entry name" value="TRANS-ACONITATE 2-METHYLTRANSFERASE-RELATED"/>
    <property type="match status" value="1"/>
</dbReference>
<dbReference type="SUPFAM" id="SSF53335">
    <property type="entry name" value="S-adenosyl-L-methionine-dependent methyltransferases"/>
    <property type="match status" value="1"/>
</dbReference>
<dbReference type="GO" id="GO:0030798">
    <property type="term" value="F:trans-aconitate 2-methyltransferase activity"/>
    <property type="evidence" value="ECO:0007669"/>
    <property type="project" value="UniProtKB-EC"/>
</dbReference>
<keyword evidence="1" id="KW-0808">Transferase</keyword>
<proteinExistence type="predicted"/>
<dbReference type="EC" id="2.1.1.144" evidence="1"/>
<dbReference type="AlphaFoldDB" id="A0A518B432"/>
<dbReference type="Pfam" id="PF13489">
    <property type="entry name" value="Methyltransf_23"/>
    <property type="match status" value="1"/>
</dbReference>
<sequence length="261" mass="30199">MGFLHYSRDSEDFARDYQALLRCVKRPTTEQLYERVLDRYPKKSIVVDFGAGSGTLTKELVERYETVHAVETNAELREILIRDCPTANTIDATITSFDMEGEFDIGIMRHSLYFVPDHRWPGTVAAVASHLSEFGVLLVTLLHPEQPIFGVMEALGAPRIDAFQLISALRLFPEFRVEQVATYETIESESFQDVCAVARYTLNHRGREDYGRPVDDYTFERFVEQFLWDARRKEASWPYPSISLLIRRNDYWKSADPSRRA</sequence>
<dbReference type="EMBL" id="CP036279">
    <property type="protein sequence ID" value="QDU61714.1"/>
    <property type="molecule type" value="Genomic_DNA"/>
</dbReference>
<dbReference type="KEGG" id="knv:Pan216_25760"/>
<evidence type="ECO:0000313" key="1">
    <source>
        <dbReference type="EMBL" id="QDU61714.1"/>
    </source>
</evidence>
<dbReference type="RefSeq" id="WP_145258270.1">
    <property type="nucleotide sequence ID" value="NZ_CP036279.1"/>
</dbReference>
<dbReference type="CDD" id="cd02440">
    <property type="entry name" value="AdoMet_MTases"/>
    <property type="match status" value="1"/>
</dbReference>
<protein>
    <submittedName>
        <fullName evidence="1">Trans-aconitate 2-methyltransferase</fullName>
        <ecNumber evidence="1">2.1.1.144</ecNumber>
    </submittedName>
</protein>
<dbReference type="Gene3D" id="3.40.50.150">
    <property type="entry name" value="Vaccinia Virus protein VP39"/>
    <property type="match status" value="1"/>
</dbReference>
<dbReference type="InterPro" id="IPR029063">
    <property type="entry name" value="SAM-dependent_MTases_sf"/>
</dbReference>
<gene>
    <name evidence="1" type="primary">tam_2</name>
    <name evidence="1" type="ORF">Pan216_25760</name>
</gene>
<dbReference type="OrthoDB" id="7062303at2"/>
<organism evidence="1 2">
    <name type="scientific">Kolteria novifilia</name>
    <dbReference type="NCBI Taxonomy" id="2527975"/>
    <lineage>
        <taxon>Bacteria</taxon>
        <taxon>Pseudomonadati</taxon>
        <taxon>Planctomycetota</taxon>
        <taxon>Planctomycetia</taxon>
        <taxon>Kolteriales</taxon>
        <taxon>Kolteriaceae</taxon>
        <taxon>Kolteria</taxon>
    </lineage>
</organism>
<keyword evidence="2" id="KW-1185">Reference proteome</keyword>
<evidence type="ECO:0000313" key="2">
    <source>
        <dbReference type="Proteomes" id="UP000317093"/>
    </source>
</evidence>
<name>A0A518B432_9BACT</name>
<keyword evidence="1" id="KW-0489">Methyltransferase</keyword>
<reference evidence="1 2" key="1">
    <citation type="submission" date="2019-02" db="EMBL/GenBank/DDBJ databases">
        <title>Deep-cultivation of Planctomycetes and their phenomic and genomic characterization uncovers novel biology.</title>
        <authorList>
            <person name="Wiegand S."/>
            <person name="Jogler M."/>
            <person name="Boedeker C."/>
            <person name="Pinto D."/>
            <person name="Vollmers J."/>
            <person name="Rivas-Marin E."/>
            <person name="Kohn T."/>
            <person name="Peeters S.H."/>
            <person name="Heuer A."/>
            <person name="Rast P."/>
            <person name="Oberbeckmann S."/>
            <person name="Bunk B."/>
            <person name="Jeske O."/>
            <person name="Meyerdierks A."/>
            <person name="Storesund J.E."/>
            <person name="Kallscheuer N."/>
            <person name="Luecker S."/>
            <person name="Lage O.M."/>
            <person name="Pohl T."/>
            <person name="Merkel B.J."/>
            <person name="Hornburger P."/>
            <person name="Mueller R.-W."/>
            <person name="Bruemmer F."/>
            <person name="Labrenz M."/>
            <person name="Spormann A.M."/>
            <person name="Op den Camp H."/>
            <person name="Overmann J."/>
            <person name="Amann R."/>
            <person name="Jetten M.S.M."/>
            <person name="Mascher T."/>
            <person name="Medema M.H."/>
            <person name="Devos D.P."/>
            <person name="Kaster A.-K."/>
            <person name="Ovreas L."/>
            <person name="Rohde M."/>
            <person name="Galperin M.Y."/>
            <person name="Jogler C."/>
        </authorList>
    </citation>
    <scope>NUCLEOTIDE SEQUENCE [LARGE SCALE GENOMIC DNA]</scope>
    <source>
        <strain evidence="1 2">Pan216</strain>
    </source>
</reference>
<dbReference type="GO" id="GO:0032259">
    <property type="term" value="P:methylation"/>
    <property type="evidence" value="ECO:0007669"/>
    <property type="project" value="UniProtKB-KW"/>
</dbReference>